<evidence type="ECO:0008006" key="4">
    <source>
        <dbReference type="Google" id="ProtNLM"/>
    </source>
</evidence>
<name>A0ABD5Y1F6_9EURY</name>
<dbReference type="RefSeq" id="WP_274325628.1">
    <property type="nucleotide sequence ID" value="NZ_CP118158.1"/>
</dbReference>
<organism evidence="2 3">
    <name type="scientific">Halosimplex aquaticum</name>
    <dbReference type="NCBI Taxonomy" id="3026162"/>
    <lineage>
        <taxon>Archaea</taxon>
        <taxon>Methanobacteriati</taxon>
        <taxon>Methanobacteriota</taxon>
        <taxon>Stenosarchaea group</taxon>
        <taxon>Halobacteria</taxon>
        <taxon>Halobacteriales</taxon>
        <taxon>Haloarculaceae</taxon>
        <taxon>Halosimplex</taxon>
    </lineage>
</organism>
<evidence type="ECO:0000313" key="2">
    <source>
        <dbReference type="EMBL" id="MFC7140061.1"/>
    </source>
</evidence>
<comment type="caution">
    <text evidence="2">The sequence shown here is derived from an EMBL/GenBank/DDBJ whole genome shotgun (WGS) entry which is preliminary data.</text>
</comment>
<feature type="region of interest" description="Disordered" evidence="1">
    <location>
        <begin position="1"/>
        <end position="28"/>
    </location>
</feature>
<reference evidence="2 3" key="1">
    <citation type="journal article" date="2019" name="Int. J. Syst. Evol. Microbiol.">
        <title>The Global Catalogue of Microorganisms (GCM) 10K type strain sequencing project: providing services to taxonomists for standard genome sequencing and annotation.</title>
        <authorList>
            <consortium name="The Broad Institute Genomics Platform"/>
            <consortium name="The Broad Institute Genome Sequencing Center for Infectious Disease"/>
            <person name="Wu L."/>
            <person name="Ma J."/>
        </authorList>
    </citation>
    <scope>NUCLEOTIDE SEQUENCE [LARGE SCALE GENOMIC DNA]</scope>
    <source>
        <strain evidence="2 3">XZYJT29</strain>
    </source>
</reference>
<keyword evidence="3" id="KW-1185">Reference proteome</keyword>
<evidence type="ECO:0000256" key="1">
    <source>
        <dbReference type="SAM" id="MobiDB-lite"/>
    </source>
</evidence>
<protein>
    <recommendedName>
        <fullName evidence="4">Small CPxCG-related zinc finger protein</fullName>
    </recommendedName>
</protein>
<dbReference type="AlphaFoldDB" id="A0ABD5Y1F6"/>
<evidence type="ECO:0000313" key="3">
    <source>
        <dbReference type="Proteomes" id="UP001596432"/>
    </source>
</evidence>
<sequence length="61" mass="7052">MNGPQIPADRPARHRSSRAVGETESHTDRVYRECELCETTRQLQESYGMYVCAECEETYLP</sequence>
<accession>A0ABD5Y1F6</accession>
<proteinExistence type="predicted"/>
<dbReference type="Proteomes" id="UP001596432">
    <property type="component" value="Unassembled WGS sequence"/>
</dbReference>
<dbReference type="EMBL" id="JBHTAS010000001">
    <property type="protein sequence ID" value="MFC7140061.1"/>
    <property type="molecule type" value="Genomic_DNA"/>
</dbReference>
<gene>
    <name evidence="2" type="ORF">ACFQMA_09470</name>
</gene>
<dbReference type="GeneID" id="78820335"/>